<dbReference type="RefSeq" id="WP_338537599.1">
    <property type="nucleotide sequence ID" value="NZ_CP104874.1"/>
</dbReference>
<dbReference type="PANTHER" id="PTHR42879:SF6">
    <property type="entry name" value="NADPH-DEPENDENT REDUCTASE BACG"/>
    <property type="match status" value="1"/>
</dbReference>
<evidence type="ECO:0000313" key="3">
    <source>
        <dbReference type="Proteomes" id="UP001381003"/>
    </source>
</evidence>
<dbReference type="PANTHER" id="PTHR42879">
    <property type="entry name" value="3-OXOACYL-(ACYL-CARRIER-PROTEIN) REDUCTASE"/>
    <property type="match status" value="1"/>
</dbReference>
<proteinExistence type="inferred from homology"/>
<dbReference type="InterPro" id="IPR002347">
    <property type="entry name" value="SDR_fam"/>
</dbReference>
<dbReference type="EMBL" id="CP104874">
    <property type="protein sequence ID" value="WWF04091.1"/>
    <property type="molecule type" value="Genomic_DNA"/>
</dbReference>
<accession>A0ABZ2FA95</accession>
<dbReference type="SUPFAM" id="SSF51735">
    <property type="entry name" value="NAD(P)-binding Rossmann-fold domains"/>
    <property type="match status" value="1"/>
</dbReference>
<organism evidence="2 3">
    <name type="scientific">Janibacter terrae</name>
    <dbReference type="NCBI Taxonomy" id="103817"/>
    <lineage>
        <taxon>Bacteria</taxon>
        <taxon>Bacillati</taxon>
        <taxon>Actinomycetota</taxon>
        <taxon>Actinomycetes</taxon>
        <taxon>Micrococcales</taxon>
        <taxon>Intrasporangiaceae</taxon>
        <taxon>Janibacter</taxon>
    </lineage>
</organism>
<evidence type="ECO:0000313" key="2">
    <source>
        <dbReference type="EMBL" id="WWF04091.1"/>
    </source>
</evidence>
<reference evidence="2 3" key="1">
    <citation type="submission" date="2022-09" db="EMBL/GenBank/DDBJ databases">
        <title>Complete genome sequence of Janibacter terrae strain COS04-44, PCL-degrading bacteria isolated from oil spilled coast.</title>
        <authorList>
            <person name="Park H."/>
            <person name="Kim J.Y."/>
            <person name="An S.H."/>
            <person name="Lee C.M."/>
            <person name="Weon H.-Y."/>
        </authorList>
    </citation>
    <scope>NUCLEOTIDE SEQUENCE [LARGE SCALE GENOMIC DNA]</scope>
    <source>
        <strain evidence="2 3">COS04-44</strain>
    </source>
</reference>
<name>A0ABZ2FA95_9MICO</name>
<dbReference type="Pfam" id="PF13561">
    <property type="entry name" value="adh_short_C2"/>
    <property type="match status" value="1"/>
</dbReference>
<dbReference type="InterPro" id="IPR050259">
    <property type="entry name" value="SDR"/>
</dbReference>
<protein>
    <submittedName>
        <fullName evidence="2">SDR family oxidoreductase</fullName>
    </submittedName>
</protein>
<evidence type="ECO:0000256" key="1">
    <source>
        <dbReference type="ARBA" id="ARBA00006484"/>
    </source>
</evidence>
<dbReference type="InterPro" id="IPR036291">
    <property type="entry name" value="NAD(P)-bd_dom_sf"/>
</dbReference>
<comment type="similarity">
    <text evidence="1">Belongs to the short-chain dehydrogenases/reductases (SDR) family.</text>
</comment>
<sequence length="257" mass="26797">MDLALNGKVALVTAASRGIGRATAERLASEGATVIAAARTEGREVEELGTGRIVPLTVDLGEAGAAADLVERVRAEHGSVDVLVANTPGPKLSPALELTWQDWSAAHDAMLRPVVEMMTAAGKVMVEQGRGSMVLVSSSWVRQPSPAGVLSAAYRSAQSSFVKSLAAEIAPRGVRVNQVLVGATGTERMEKILRGKAEVNGTDRQTELDRVVADIPLGRWGEAHEIGDLIAFLASDLPGFSTGSSFVIDGGAIRAAH</sequence>
<dbReference type="PRINTS" id="PR00081">
    <property type="entry name" value="GDHRDH"/>
</dbReference>
<dbReference type="Proteomes" id="UP001381003">
    <property type="component" value="Chromosome"/>
</dbReference>
<dbReference type="Gene3D" id="3.40.50.720">
    <property type="entry name" value="NAD(P)-binding Rossmann-like Domain"/>
    <property type="match status" value="1"/>
</dbReference>
<keyword evidence="3" id="KW-1185">Reference proteome</keyword>
<gene>
    <name evidence="2" type="ORF">N5P18_10300</name>
</gene>